<evidence type="ECO:0000313" key="3">
    <source>
        <dbReference type="Proteomes" id="UP000324143"/>
    </source>
</evidence>
<dbReference type="SUPFAM" id="SSF48452">
    <property type="entry name" value="TPR-like"/>
    <property type="match status" value="1"/>
</dbReference>
<dbReference type="GO" id="GO:1902201">
    <property type="term" value="P:negative regulation of bacterial-type flagellum-dependent cell motility"/>
    <property type="evidence" value="ECO:0007669"/>
    <property type="project" value="TreeGrafter"/>
</dbReference>
<feature type="domain" description="GGDEF" evidence="1">
    <location>
        <begin position="534"/>
        <end position="665"/>
    </location>
</feature>
<dbReference type="Proteomes" id="UP000324143">
    <property type="component" value="Unassembled WGS sequence"/>
</dbReference>
<dbReference type="AlphaFoldDB" id="A0A5D0MEJ1"/>
<evidence type="ECO:0000313" key="2">
    <source>
        <dbReference type="EMBL" id="TYB30295.1"/>
    </source>
</evidence>
<accession>A0A5D0MEJ1</accession>
<dbReference type="PANTHER" id="PTHR45138:SF9">
    <property type="entry name" value="DIGUANYLATE CYCLASE DGCM-RELATED"/>
    <property type="match status" value="1"/>
</dbReference>
<proteinExistence type="predicted"/>
<dbReference type="InterPro" id="IPR043128">
    <property type="entry name" value="Rev_trsase/Diguanyl_cyclase"/>
</dbReference>
<protein>
    <submittedName>
        <fullName evidence="2">GGDEF domain-containing protein</fullName>
    </submittedName>
</protein>
<name>A0A5D0MEJ1_9BACT</name>
<dbReference type="GO" id="GO:0052621">
    <property type="term" value="F:diguanylate cyclase activity"/>
    <property type="evidence" value="ECO:0007669"/>
    <property type="project" value="TreeGrafter"/>
</dbReference>
<organism evidence="2 3">
    <name type="scientific">Candidatus Mcinerneyibacterium aminivorans</name>
    <dbReference type="NCBI Taxonomy" id="2703815"/>
    <lineage>
        <taxon>Bacteria</taxon>
        <taxon>Candidatus Macinerneyibacteriota</taxon>
        <taxon>Candidatus Mcinerneyibacteria</taxon>
        <taxon>Candidatus Mcinerneyibacteriales</taxon>
        <taxon>Candidatus Mcinerneyibacteriaceae</taxon>
        <taxon>Candidatus Mcinerneyibacterium</taxon>
    </lineage>
</organism>
<dbReference type="InterPro" id="IPR050469">
    <property type="entry name" value="Diguanylate_Cyclase"/>
</dbReference>
<dbReference type="InterPro" id="IPR000160">
    <property type="entry name" value="GGDEF_dom"/>
</dbReference>
<reference evidence="2" key="1">
    <citation type="submission" date="2019-08" db="EMBL/GenBank/DDBJ databases">
        <title>Genomic characterization of a novel candidate phylum (ARYD3) from a high temperature, high salinity tertiary oil reservoir in north central Oklahoma, USA.</title>
        <authorList>
            <person name="Youssef N.H."/>
            <person name="Yadav A."/>
            <person name="Elshahed M.S."/>
        </authorList>
    </citation>
    <scope>NUCLEOTIDE SEQUENCE [LARGE SCALE GENOMIC DNA]</scope>
    <source>
        <strain evidence="2">ARYD3</strain>
    </source>
</reference>
<dbReference type="Pfam" id="PF00990">
    <property type="entry name" value="GGDEF"/>
    <property type="match status" value="1"/>
</dbReference>
<comment type="caution">
    <text evidence="2">The sequence shown here is derived from an EMBL/GenBank/DDBJ whole genome shotgun (WGS) entry which is preliminary data.</text>
</comment>
<sequence length="665" mass="79970">MHYHGQKKKAYEAFKQALIYAKKSSDFSILPTAYNNMAITFSDPLKAREYYKTAFDYAYKLEDYSTAYVLIHNLSELMGNEKFLGIVEKNKNFLFEKEIARGSLRTFLYFYYSLIISCHQKNELKKFNGFYKFLKSIDCEKSNSFYNSYSYFIILSKIILEGYKDYFDEIQNLLKKVSNYHFDLVVDSIIKWIFVYLDKSKKIKILDEIIKNGKEKLEKQHFSTYKILKKILKKEKIDYNQLLRKIENKPEYDTAYFHILLHYSKILKTNKKEEYQKYLSFVCKKIKAIKNRYKSENLFKKTYYKMLFDKIKKSFPEEYHKIFEENENLIIRDIDYEKYINDMYFNDKRNTKKYMDVFLKNCLKITNFDRAIFYEKKDDDFVELKRYIQNPFLYGDYDLCDFRKYLEDIENNILIRDINKKFVDIEKILIIPIIDFDKYKRYKYTKENKNKSILSTSEKDYLLGILYLDRINGAKIGTPKYILKFIQIFFNEYWNRYVSYEKYIKDDLTGLLLKNVFLKKVSESIYESTGQNKRHLSFLLLDIDNFKEINDKYGHQKGDEILKKLAWIIKKATRDTDLVGRYGGEEFIIALNETPKSSAYEVAERIRQTIQKKQLMGNLRELTVSIGISSYPQDSKWIEEIINKADDALYEAKDKGKNRVEVFLK</sequence>
<dbReference type="Gene3D" id="3.30.70.270">
    <property type="match status" value="1"/>
</dbReference>
<dbReference type="CDD" id="cd01949">
    <property type="entry name" value="GGDEF"/>
    <property type="match status" value="1"/>
</dbReference>
<dbReference type="PANTHER" id="PTHR45138">
    <property type="entry name" value="REGULATORY COMPONENTS OF SENSORY TRANSDUCTION SYSTEM"/>
    <property type="match status" value="1"/>
</dbReference>
<dbReference type="InterPro" id="IPR011990">
    <property type="entry name" value="TPR-like_helical_dom_sf"/>
</dbReference>
<dbReference type="SUPFAM" id="SSF55073">
    <property type="entry name" value="Nucleotide cyclase"/>
    <property type="match status" value="1"/>
</dbReference>
<evidence type="ECO:0000259" key="1">
    <source>
        <dbReference type="PROSITE" id="PS50887"/>
    </source>
</evidence>
<gene>
    <name evidence="2" type="ORF">FXF47_09940</name>
</gene>
<dbReference type="EMBL" id="VSIX01000151">
    <property type="protein sequence ID" value="TYB30295.1"/>
    <property type="molecule type" value="Genomic_DNA"/>
</dbReference>
<dbReference type="GO" id="GO:0005886">
    <property type="term" value="C:plasma membrane"/>
    <property type="evidence" value="ECO:0007669"/>
    <property type="project" value="TreeGrafter"/>
</dbReference>
<dbReference type="SMART" id="SM00267">
    <property type="entry name" value="GGDEF"/>
    <property type="match status" value="1"/>
</dbReference>
<dbReference type="NCBIfam" id="TIGR00254">
    <property type="entry name" value="GGDEF"/>
    <property type="match status" value="1"/>
</dbReference>
<dbReference type="GO" id="GO:0043709">
    <property type="term" value="P:cell adhesion involved in single-species biofilm formation"/>
    <property type="evidence" value="ECO:0007669"/>
    <property type="project" value="TreeGrafter"/>
</dbReference>
<dbReference type="FunFam" id="3.30.70.270:FF:000001">
    <property type="entry name" value="Diguanylate cyclase domain protein"/>
    <property type="match status" value="1"/>
</dbReference>
<dbReference type="InterPro" id="IPR029787">
    <property type="entry name" value="Nucleotide_cyclase"/>
</dbReference>
<keyword evidence="3" id="KW-1185">Reference proteome</keyword>
<dbReference type="PROSITE" id="PS50887">
    <property type="entry name" value="GGDEF"/>
    <property type="match status" value="1"/>
</dbReference>